<reference evidence="16" key="2">
    <citation type="submission" date="2021-01" db="UniProtKB">
        <authorList>
            <consortium name="EnsemblMetazoa"/>
        </authorList>
    </citation>
    <scope>IDENTIFICATION</scope>
</reference>
<dbReference type="InterPro" id="IPR001507">
    <property type="entry name" value="ZP_dom"/>
</dbReference>
<evidence type="ECO:0000256" key="3">
    <source>
        <dbReference type="ARBA" id="ARBA00022475"/>
    </source>
</evidence>
<feature type="domain" description="ZP" evidence="15">
    <location>
        <begin position="194"/>
        <end position="444"/>
    </location>
</feature>
<dbReference type="Gene3D" id="2.10.70.10">
    <property type="entry name" value="Complement Module, domain 1"/>
    <property type="match status" value="1"/>
</dbReference>
<dbReference type="SUPFAM" id="SSF57535">
    <property type="entry name" value="Complement control module/SCR domain"/>
    <property type="match status" value="1"/>
</dbReference>
<name>A0A7M7NWI8_STRPU</name>
<dbReference type="AlphaFoldDB" id="A0A7M7NWI8"/>
<evidence type="ECO:0000256" key="2">
    <source>
        <dbReference type="ARBA" id="ARBA00004613"/>
    </source>
</evidence>
<dbReference type="GeneID" id="105441890"/>
<evidence type="ECO:0000256" key="5">
    <source>
        <dbReference type="ARBA" id="ARBA00022729"/>
    </source>
</evidence>
<dbReference type="Gene3D" id="2.60.40.4100">
    <property type="entry name" value="Zona pellucida, ZP-C domain"/>
    <property type="match status" value="1"/>
</dbReference>
<evidence type="ECO:0000259" key="15">
    <source>
        <dbReference type="PROSITE" id="PS51034"/>
    </source>
</evidence>
<comment type="caution">
    <text evidence="10">Lacks conserved residue(s) required for the propagation of feature annotation.</text>
</comment>
<keyword evidence="7 10" id="KW-1015">Disulfide bond</keyword>
<dbReference type="EnsemblMetazoa" id="XM_030986725">
    <property type="protein sequence ID" value="XP_030842585"/>
    <property type="gene ID" value="LOC105441890"/>
</dbReference>
<evidence type="ECO:0000313" key="16">
    <source>
        <dbReference type="EnsemblMetazoa" id="XP_030842585"/>
    </source>
</evidence>
<keyword evidence="12" id="KW-0812">Transmembrane</keyword>
<evidence type="ECO:0000256" key="8">
    <source>
        <dbReference type="ARBA" id="ARBA00023180"/>
    </source>
</evidence>
<evidence type="ECO:0000256" key="4">
    <source>
        <dbReference type="ARBA" id="ARBA00022525"/>
    </source>
</evidence>
<keyword evidence="10" id="KW-0768">Sushi</keyword>
<comment type="subcellular location">
    <subcellularLocation>
        <location evidence="1">Cell membrane</location>
        <topology evidence="1">Lipid-anchor</topology>
    </subcellularLocation>
    <subcellularLocation>
        <location evidence="2">Secreted</location>
    </subcellularLocation>
</comment>
<dbReference type="GO" id="GO:0005886">
    <property type="term" value="C:plasma membrane"/>
    <property type="evidence" value="ECO:0007669"/>
    <property type="project" value="UniProtKB-SubCell"/>
</dbReference>
<dbReference type="Pfam" id="PF00100">
    <property type="entry name" value="Zona_pellucida"/>
    <property type="match status" value="1"/>
</dbReference>
<dbReference type="InterPro" id="IPR042235">
    <property type="entry name" value="ZP-C_dom"/>
</dbReference>
<feature type="region of interest" description="Disordered" evidence="11">
    <location>
        <begin position="444"/>
        <end position="470"/>
    </location>
</feature>
<evidence type="ECO:0000256" key="7">
    <source>
        <dbReference type="ARBA" id="ARBA00023157"/>
    </source>
</evidence>
<evidence type="ECO:0000259" key="14">
    <source>
        <dbReference type="PROSITE" id="PS50923"/>
    </source>
</evidence>
<dbReference type="KEGG" id="spu:105441890"/>
<proteinExistence type="predicted"/>
<keyword evidence="3" id="KW-1003">Cell membrane</keyword>
<feature type="chain" id="PRO_5029613077" evidence="13">
    <location>
        <begin position="27"/>
        <end position="528"/>
    </location>
</feature>
<evidence type="ECO:0000256" key="11">
    <source>
        <dbReference type="SAM" id="MobiDB-lite"/>
    </source>
</evidence>
<dbReference type="Gene3D" id="2.60.40.3210">
    <property type="entry name" value="Zona pellucida, ZP-N domain"/>
    <property type="match status" value="1"/>
</dbReference>
<dbReference type="InParanoid" id="A0A7M7NWI8"/>
<dbReference type="InterPro" id="IPR000436">
    <property type="entry name" value="Sushi_SCR_CCP_dom"/>
</dbReference>
<dbReference type="GO" id="GO:0005576">
    <property type="term" value="C:extracellular region"/>
    <property type="evidence" value="ECO:0007669"/>
    <property type="project" value="UniProtKB-SubCell"/>
</dbReference>
<dbReference type="InterPro" id="IPR055355">
    <property type="entry name" value="ZP-C"/>
</dbReference>
<keyword evidence="6 12" id="KW-0472">Membrane</keyword>
<keyword evidence="12" id="KW-1133">Transmembrane helix</keyword>
<protein>
    <submittedName>
        <fullName evidence="16">Uncharacterized protein</fullName>
    </submittedName>
</protein>
<feature type="domain" description="Sushi" evidence="14">
    <location>
        <begin position="98"/>
        <end position="158"/>
    </location>
</feature>
<dbReference type="PROSITE" id="PS50923">
    <property type="entry name" value="SUSHI"/>
    <property type="match status" value="1"/>
</dbReference>
<keyword evidence="4" id="KW-0964">Secreted</keyword>
<dbReference type="Pfam" id="PF00084">
    <property type="entry name" value="Sushi"/>
    <property type="match status" value="1"/>
</dbReference>
<feature type="transmembrane region" description="Helical" evidence="12">
    <location>
        <begin position="484"/>
        <end position="504"/>
    </location>
</feature>
<evidence type="ECO:0000313" key="17">
    <source>
        <dbReference type="Proteomes" id="UP000007110"/>
    </source>
</evidence>
<reference evidence="17" key="1">
    <citation type="submission" date="2015-02" db="EMBL/GenBank/DDBJ databases">
        <title>Genome sequencing for Strongylocentrotus purpuratus.</title>
        <authorList>
            <person name="Murali S."/>
            <person name="Liu Y."/>
            <person name="Vee V."/>
            <person name="English A."/>
            <person name="Wang M."/>
            <person name="Skinner E."/>
            <person name="Han Y."/>
            <person name="Muzny D.M."/>
            <person name="Worley K.C."/>
            <person name="Gibbs R.A."/>
        </authorList>
    </citation>
    <scope>NUCLEOTIDE SEQUENCE</scope>
</reference>
<dbReference type="PANTHER" id="PTHR11576:SF22">
    <property type="entry name" value="ONCOPROTEIN INDUCED TRANSCRIPT 3"/>
    <property type="match status" value="1"/>
</dbReference>
<dbReference type="FunFam" id="2.60.40.4100:FF:000001">
    <property type="entry name" value="alpha-tectorin isoform X1"/>
    <property type="match status" value="1"/>
</dbReference>
<keyword evidence="9" id="KW-0449">Lipoprotein</keyword>
<dbReference type="RefSeq" id="XP_030842585.1">
    <property type="nucleotide sequence ID" value="XM_030986725.1"/>
</dbReference>
<evidence type="ECO:0000256" key="12">
    <source>
        <dbReference type="SAM" id="Phobius"/>
    </source>
</evidence>
<evidence type="ECO:0000256" key="10">
    <source>
        <dbReference type="PROSITE-ProRule" id="PRU00302"/>
    </source>
</evidence>
<dbReference type="CDD" id="cd00033">
    <property type="entry name" value="CCP"/>
    <property type="match status" value="1"/>
</dbReference>
<accession>A0A7M7NWI8</accession>
<dbReference type="PROSITE" id="PS51034">
    <property type="entry name" value="ZP_2"/>
    <property type="match status" value="1"/>
</dbReference>
<keyword evidence="5 13" id="KW-0732">Signal</keyword>
<feature type="disulfide bond" evidence="10">
    <location>
        <begin position="129"/>
        <end position="156"/>
    </location>
</feature>
<feature type="compositionally biased region" description="Polar residues" evidence="11">
    <location>
        <begin position="450"/>
        <end position="470"/>
    </location>
</feature>
<dbReference type="SMART" id="SM00241">
    <property type="entry name" value="ZP"/>
    <property type="match status" value="1"/>
</dbReference>
<dbReference type="Proteomes" id="UP000007110">
    <property type="component" value="Unassembled WGS sequence"/>
</dbReference>
<dbReference type="OrthoDB" id="10063988at2759"/>
<keyword evidence="17" id="KW-1185">Reference proteome</keyword>
<evidence type="ECO:0000256" key="1">
    <source>
        <dbReference type="ARBA" id="ARBA00004193"/>
    </source>
</evidence>
<feature type="signal peptide" evidence="13">
    <location>
        <begin position="1"/>
        <end position="26"/>
    </location>
</feature>
<sequence>MAAIKSSISVGVGLLIILCSVQYSLQDCDRPTNLDPNIIIDPDQQTYGTYYSFGTSCITGYDKTGPDKYWCYPSGDGSPDYWDRDTSPATLSCSAQGEPCPKPNITDSAVVITPEKASYDTHETVTASCSSGTLSGDGVGECLPDGTWDFTSEPSCLLTTLGPFSTDNFKTEEETTIDPQPDPTTITPAGASVSCESTTMTVLLDRALLENNGDATDVHYEDQSCVGYDYTGSRIAVTTRYDDCDTVSEQTADVIKYSNVVTYFKPTGENGSLITRDFRLKIPVTCEIKRRSLLGSSFKPKLGIVSFSETGYGNFSLTLDRFSDISFTSPAPDQDALVYLGETLFFGVTLDAVSDLTLFLDRCWATPDVYPMNPIEFTFVKDGCGLDPTVGFHDIQRLIKGFSIDAFAFIGEYPEVYLHCDVLVCDTDPASRCSQGCVTRAKRSAAGQPRGSSSKPHTISNGPMSDQAAAGSSSMDTSWLANPVNMMLVAAAGFFITVVAMVTVKKLRSRTKVSKGYSRLQTEGEIEA</sequence>
<evidence type="ECO:0000256" key="9">
    <source>
        <dbReference type="ARBA" id="ARBA00023288"/>
    </source>
</evidence>
<evidence type="ECO:0000256" key="6">
    <source>
        <dbReference type="ARBA" id="ARBA00023136"/>
    </source>
</evidence>
<dbReference type="InterPro" id="IPR035976">
    <property type="entry name" value="Sushi/SCR/CCP_sf"/>
</dbReference>
<dbReference type="PANTHER" id="PTHR11576">
    <property type="entry name" value="ZONA PELLUCIDA SPERM-BINDING PROTEIN 3"/>
    <property type="match status" value="1"/>
</dbReference>
<keyword evidence="8" id="KW-0325">Glycoprotein</keyword>
<evidence type="ECO:0000256" key="13">
    <source>
        <dbReference type="SAM" id="SignalP"/>
    </source>
</evidence>
<dbReference type="InterPro" id="IPR055356">
    <property type="entry name" value="ZP-N"/>
</dbReference>
<organism evidence="16 17">
    <name type="scientific">Strongylocentrotus purpuratus</name>
    <name type="common">Purple sea urchin</name>
    <dbReference type="NCBI Taxonomy" id="7668"/>
    <lineage>
        <taxon>Eukaryota</taxon>
        <taxon>Metazoa</taxon>
        <taxon>Echinodermata</taxon>
        <taxon>Eleutherozoa</taxon>
        <taxon>Echinozoa</taxon>
        <taxon>Echinoidea</taxon>
        <taxon>Euechinoidea</taxon>
        <taxon>Echinacea</taxon>
        <taxon>Camarodonta</taxon>
        <taxon>Echinidea</taxon>
        <taxon>Strongylocentrotidae</taxon>
        <taxon>Strongylocentrotus</taxon>
    </lineage>
</organism>
<dbReference type="Pfam" id="PF23344">
    <property type="entry name" value="ZP-N"/>
    <property type="match status" value="1"/>
</dbReference>